<gene>
    <name evidence="6" type="ORF">AK830_g3870</name>
</gene>
<dbReference type="Gene3D" id="1.25.40.20">
    <property type="entry name" value="Ankyrin repeat-containing domain"/>
    <property type="match status" value="5"/>
</dbReference>
<evidence type="ECO:0000313" key="7">
    <source>
        <dbReference type="Proteomes" id="UP000050424"/>
    </source>
</evidence>
<dbReference type="PROSITE" id="PS50088">
    <property type="entry name" value="ANK_REPEAT"/>
    <property type="match status" value="5"/>
</dbReference>
<dbReference type="InterPro" id="IPR007111">
    <property type="entry name" value="NACHT_NTPase"/>
</dbReference>
<dbReference type="InterPro" id="IPR036770">
    <property type="entry name" value="Ankyrin_rpt-contain_sf"/>
</dbReference>
<dbReference type="SUPFAM" id="SSF48403">
    <property type="entry name" value="Ankyrin repeat"/>
    <property type="match status" value="1"/>
</dbReference>
<keyword evidence="4" id="KW-1133">Transmembrane helix</keyword>
<dbReference type="SUPFAM" id="SSF52540">
    <property type="entry name" value="P-loop containing nucleoside triphosphate hydrolases"/>
    <property type="match status" value="1"/>
</dbReference>
<feature type="domain" description="NACHT" evidence="5">
    <location>
        <begin position="458"/>
        <end position="613"/>
    </location>
</feature>
<evidence type="ECO:0000256" key="1">
    <source>
        <dbReference type="ARBA" id="ARBA00022737"/>
    </source>
</evidence>
<dbReference type="InterPro" id="IPR029058">
    <property type="entry name" value="AB_hydrolase_fold"/>
</dbReference>
<evidence type="ECO:0000259" key="5">
    <source>
        <dbReference type="PROSITE" id="PS50837"/>
    </source>
</evidence>
<dbReference type="Pfam" id="PF12796">
    <property type="entry name" value="Ank_2"/>
    <property type="match status" value="4"/>
</dbReference>
<dbReference type="STRING" id="78410.A0A0P7BQB0"/>
<protein>
    <recommendedName>
        <fullName evidence="5">NACHT domain-containing protein</fullName>
    </recommendedName>
</protein>
<evidence type="ECO:0000256" key="4">
    <source>
        <dbReference type="SAM" id="Phobius"/>
    </source>
</evidence>
<comment type="caution">
    <text evidence="6">The sequence shown here is derived from an EMBL/GenBank/DDBJ whole genome shotgun (WGS) entry which is preliminary data.</text>
</comment>
<keyword evidence="7" id="KW-1185">Reference proteome</keyword>
<dbReference type="Gene3D" id="3.40.50.1820">
    <property type="entry name" value="alpha/beta hydrolase"/>
    <property type="match status" value="1"/>
</dbReference>
<dbReference type="PANTHER" id="PTHR10039:SF16">
    <property type="entry name" value="GPI INOSITOL-DEACYLASE"/>
    <property type="match status" value="1"/>
</dbReference>
<accession>A0A0P7BQB0</accession>
<feature type="repeat" description="ANK" evidence="2">
    <location>
        <begin position="1236"/>
        <end position="1260"/>
    </location>
</feature>
<evidence type="ECO:0000256" key="3">
    <source>
        <dbReference type="SAM" id="MobiDB-lite"/>
    </source>
</evidence>
<sequence>MASFPFLRTLADRSIEPHQALWSAFVLCCVLIASASIATWRKWFSENTSSPHARVRFSRDEDDTSPGRDANTALRNRNIPRPLTYRLSYKNAPPRAEYPIQVLYESSNAAIDIVAVHGLAANPDYAWVWQPKNNPPDCPGYPKEYFNWLKDLLPTKLSSGKLPSRVMTFNYDSTWLMKAPQQRLSNISDQLLDSLRNKREKGAAGRPVIFIGHSFGGNLIQQAIVSASQQGSRHSDIAESTAGVVFLGTPHRGSAAATWGALIASLAPSQLAFEKRILVDLEKQSSSLVDRLHSFSQWLFVESVPVVCFFESLVTDYTARMGLLGKVLPAPKILVVPEESACIDGHHKMSLPADHFKINKFYGPDDPSFNFVYPEIERMTRDAEQLLRRRRCPETIPSDQRAASGTLQQCLQQMRVTNPRDILSYINTQKGKRTGKTCEWILKREEFAAWGGDSENSRLLRLIGPPGIGKTMMSTYLTEVIKTKVQKTSNRTFAYFFFDDKNQERRTPTTLLRSLIWQLLLQNNELFRHIQPDFEKHESGRVFEDLLDNLSALWRMFEAMLRDQRAGEVFILIDALDECDKSTREALIISLNNLFTEELESGGKFKFLITSRPELSGIESELLDEIGVSLRVDSSSVNADLSDYINVSVDELARRKRYSATLKEEVKQALRGQAGGTFLWVSLMLSELKSTPKYEVSRRLQHLPQGLDATYIRILDDNIPKERQEDARFLLLAMVGALRPLKDKEMAASFALWKDDTMVQTEDLDDYMDICSSCSSIICLVPDDRGEVTLNFCHQSVKDFLLRNRDSSNADWFRTSMDDANSLLFHISWRYLSSDRFESFRVVRRGRRKLGIPLPASIYGPSYAFFVYAHFSWEEHAVAGYPALLENVEVDIMKSPMLRDAWFHVAARNGQLQAMQFLLTKDADLTALNDNGSTPLTLAAERSNLPVLKFLLAVDNIDVNIVDQKQLTALAWAATRGNETIVRLLLAEDHIDVNKADRTKISPLIWAIRNNHETTVKLLLASDHIDIAKRRHNYKQSIADASKLNNETIFKLLIAGQDLHTPSDDRLGRTLYKLAPEGLESALELLLATEGLHPNWRDKQDRGLLSYAAEWGQEAVVKLLLTTESIDLDVKDRTFGYTPLAWAAHYGHESIVNLLLATKGVDVNSRDYSLDRTPIALVAMNGHQAIVRLLLERADLNAEDAVGRTPLSLATINGHTDVVIELLTHDSVKPDTADRYGSTPLSLAARHGHTNIAEALLATGRLTCDSKDFVGRTPLWWARARGSDDIARALLDFAKARGVLETEADICQKIRAF</sequence>
<keyword evidence="2" id="KW-0040">ANK repeat</keyword>
<evidence type="ECO:0000313" key="6">
    <source>
        <dbReference type="EMBL" id="KPM42707.1"/>
    </source>
</evidence>
<dbReference type="InterPro" id="IPR002110">
    <property type="entry name" value="Ankyrin_rpt"/>
</dbReference>
<feature type="repeat" description="ANK" evidence="2">
    <location>
        <begin position="903"/>
        <end position="930"/>
    </location>
</feature>
<feature type="repeat" description="ANK" evidence="2">
    <location>
        <begin position="1202"/>
        <end position="1235"/>
    </location>
</feature>
<dbReference type="PANTHER" id="PTHR10039">
    <property type="entry name" value="AMELOGENIN"/>
    <property type="match status" value="1"/>
</dbReference>
<name>A0A0P7BQB0_9HYPO</name>
<keyword evidence="4" id="KW-0472">Membrane</keyword>
<dbReference type="Pfam" id="PF24883">
    <property type="entry name" value="NPHP3_N"/>
    <property type="match status" value="1"/>
</dbReference>
<feature type="repeat" description="ANK" evidence="2">
    <location>
        <begin position="1135"/>
        <end position="1168"/>
    </location>
</feature>
<proteinExistence type="predicted"/>
<dbReference type="InterPro" id="IPR056884">
    <property type="entry name" value="NPHP3-like_N"/>
</dbReference>
<dbReference type="Gene3D" id="3.40.50.300">
    <property type="entry name" value="P-loop containing nucleotide triphosphate hydrolases"/>
    <property type="match status" value="1"/>
</dbReference>
<dbReference type="SUPFAM" id="SSF53474">
    <property type="entry name" value="alpha/beta-Hydrolases"/>
    <property type="match status" value="1"/>
</dbReference>
<dbReference type="PROSITE" id="PS50297">
    <property type="entry name" value="ANK_REP_REGION"/>
    <property type="match status" value="4"/>
</dbReference>
<dbReference type="Proteomes" id="UP000050424">
    <property type="component" value="Unassembled WGS sequence"/>
</dbReference>
<keyword evidence="4" id="KW-0812">Transmembrane</keyword>
<dbReference type="EMBL" id="LKCW01000044">
    <property type="protein sequence ID" value="KPM42707.1"/>
    <property type="molecule type" value="Genomic_DNA"/>
</dbReference>
<dbReference type="OrthoDB" id="5086500at2759"/>
<dbReference type="PROSITE" id="PS50837">
    <property type="entry name" value="NACHT"/>
    <property type="match status" value="1"/>
</dbReference>
<feature type="transmembrane region" description="Helical" evidence="4">
    <location>
        <begin position="20"/>
        <end position="40"/>
    </location>
</feature>
<reference evidence="6 7" key="1">
    <citation type="submission" date="2015-09" db="EMBL/GenBank/DDBJ databases">
        <title>Draft genome of a European isolate of the apple canker pathogen Neonectria ditissima.</title>
        <authorList>
            <person name="Gomez-Cortecero A."/>
            <person name="Harrison R.J."/>
            <person name="Armitage A.D."/>
        </authorList>
    </citation>
    <scope>NUCLEOTIDE SEQUENCE [LARGE SCALE GENOMIC DNA]</scope>
    <source>
        <strain evidence="6 7">R09/05</strain>
    </source>
</reference>
<feature type="repeat" description="ANK" evidence="2">
    <location>
        <begin position="931"/>
        <end position="952"/>
    </location>
</feature>
<keyword evidence="1" id="KW-0677">Repeat</keyword>
<evidence type="ECO:0000256" key="2">
    <source>
        <dbReference type="PROSITE-ProRule" id="PRU00023"/>
    </source>
</evidence>
<organism evidence="6 7">
    <name type="scientific">Neonectria ditissima</name>
    <dbReference type="NCBI Taxonomy" id="78410"/>
    <lineage>
        <taxon>Eukaryota</taxon>
        <taxon>Fungi</taxon>
        <taxon>Dikarya</taxon>
        <taxon>Ascomycota</taxon>
        <taxon>Pezizomycotina</taxon>
        <taxon>Sordariomycetes</taxon>
        <taxon>Hypocreomycetidae</taxon>
        <taxon>Hypocreales</taxon>
        <taxon>Nectriaceae</taxon>
        <taxon>Neonectria</taxon>
    </lineage>
</organism>
<dbReference type="InterPro" id="IPR027417">
    <property type="entry name" value="P-loop_NTPase"/>
</dbReference>
<feature type="region of interest" description="Disordered" evidence="3">
    <location>
        <begin position="55"/>
        <end position="74"/>
    </location>
</feature>
<dbReference type="SMART" id="SM00248">
    <property type="entry name" value="ANK"/>
    <property type="match status" value="10"/>
</dbReference>